<evidence type="ECO:0000256" key="1">
    <source>
        <dbReference type="SAM" id="MobiDB-lite"/>
    </source>
</evidence>
<feature type="domain" description="NADAR" evidence="2">
    <location>
        <begin position="70"/>
        <end position="215"/>
    </location>
</feature>
<dbReference type="Proteomes" id="UP000887565">
    <property type="component" value="Unplaced"/>
</dbReference>
<evidence type="ECO:0000259" key="2">
    <source>
        <dbReference type="Pfam" id="PF08719"/>
    </source>
</evidence>
<dbReference type="SUPFAM" id="SSF143990">
    <property type="entry name" value="YbiA-like"/>
    <property type="match status" value="1"/>
</dbReference>
<evidence type="ECO:0000313" key="4">
    <source>
        <dbReference type="WBParaSite" id="nRc.2.0.1.t30661-RA"/>
    </source>
</evidence>
<reference evidence="4" key="1">
    <citation type="submission" date="2022-11" db="UniProtKB">
        <authorList>
            <consortium name="WormBaseParasite"/>
        </authorList>
    </citation>
    <scope>IDENTIFICATION</scope>
</reference>
<dbReference type="InterPro" id="IPR012816">
    <property type="entry name" value="NADAR"/>
</dbReference>
<organism evidence="3 4">
    <name type="scientific">Romanomermis culicivorax</name>
    <name type="common">Nematode worm</name>
    <dbReference type="NCBI Taxonomy" id="13658"/>
    <lineage>
        <taxon>Eukaryota</taxon>
        <taxon>Metazoa</taxon>
        <taxon>Ecdysozoa</taxon>
        <taxon>Nematoda</taxon>
        <taxon>Enoplea</taxon>
        <taxon>Dorylaimia</taxon>
        <taxon>Mermithida</taxon>
        <taxon>Mermithoidea</taxon>
        <taxon>Mermithidae</taxon>
        <taxon>Romanomermis</taxon>
    </lineage>
</organism>
<proteinExistence type="predicted"/>
<dbReference type="NCBIfam" id="TIGR02464">
    <property type="entry name" value="ribofla_fusion"/>
    <property type="match status" value="1"/>
</dbReference>
<dbReference type="WBParaSite" id="nRc.2.0.1.t30661-RA">
    <property type="protein sequence ID" value="nRc.2.0.1.t30661-RA"/>
    <property type="gene ID" value="nRc.2.0.1.g30661"/>
</dbReference>
<dbReference type="InterPro" id="IPR037238">
    <property type="entry name" value="YbiA-like_sf"/>
</dbReference>
<evidence type="ECO:0000313" key="3">
    <source>
        <dbReference type="Proteomes" id="UP000887565"/>
    </source>
</evidence>
<dbReference type="Gene3D" id="1.10.357.40">
    <property type="entry name" value="YbiA-like"/>
    <property type="match status" value="1"/>
</dbReference>
<dbReference type="AlphaFoldDB" id="A0A915JWG3"/>
<dbReference type="Pfam" id="PF08719">
    <property type="entry name" value="NADAR"/>
    <property type="match status" value="1"/>
</dbReference>
<feature type="region of interest" description="Disordered" evidence="1">
    <location>
        <begin position="230"/>
        <end position="254"/>
    </location>
</feature>
<sequence length="254" mass="28501">MQKACRKCMIFGHTAKECNVTPIAPPKGSYAAAVTKPKSMAPAPSSTAAAPPPTTASLAEVLPFYSKSDFESNHFPCKFKDEKGTDYNSTEQFLFFKKAVQAGDLARAKDIMQAKEAKQAKWIGEKVSWDEKKLGTWPKFAYNQLFKANTLKYEQNKDLREALFKTSPAILVEASPYDKNWGVGLAKDHPDIKDPSKWQGQNWFGNLLTKLRNEMMAYYVEETTSSVSSTVLKKRPLDNPSPQQQPLKHRTLSN</sequence>
<name>A0A915JWG3_ROMCU</name>
<dbReference type="CDD" id="cd15457">
    <property type="entry name" value="NADAR"/>
    <property type="match status" value="1"/>
</dbReference>
<keyword evidence="3" id="KW-1185">Reference proteome</keyword>
<accession>A0A915JWG3</accession>
<dbReference type="OMA" id="RIGHNIR"/>
<protein>
    <submittedName>
        <fullName evidence="4">NADAR domain-containing protein</fullName>
    </submittedName>
</protein>